<feature type="region of interest" description="Disordered" evidence="1">
    <location>
        <begin position="49"/>
        <end position="89"/>
    </location>
</feature>
<keyword evidence="3" id="KW-1185">Reference proteome</keyword>
<feature type="non-terminal residue" evidence="2">
    <location>
        <position position="89"/>
    </location>
</feature>
<evidence type="ECO:0000256" key="1">
    <source>
        <dbReference type="SAM" id="MobiDB-lite"/>
    </source>
</evidence>
<feature type="non-terminal residue" evidence="2">
    <location>
        <position position="1"/>
    </location>
</feature>
<accession>A0A2P5BWS7</accession>
<protein>
    <submittedName>
        <fullName evidence="2">Uncharacterized protein</fullName>
    </submittedName>
</protein>
<evidence type="ECO:0000313" key="2">
    <source>
        <dbReference type="EMBL" id="PON53243.1"/>
    </source>
</evidence>
<name>A0A2P5BWS7_PARAD</name>
<gene>
    <name evidence="2" type="ORF">PanWU01x14_203560</name>
</gene>
<dbReference type="EMBL" id="JXTB01000209">
    <property type="protein sequence ID" value="PON53243.1"/>
    <property type="molecule type" value="Genomic_DNA"/>
</dbReference>
<reference evidence="3" key="1">
    <citation type="submission" date="2016-06" db="EMBL/GenBank/DDBJ databases">
        <title>Parallel loss of symbiosis genes in relatives of nitrogen-fixing non-legume Parasponia.</title>
        <authorList>
            <person name="Van Velzen R."/>
            <person name="Holmer R."/>
            <person name="Bu F."/>
            <person name="Rutten L."/>
            <person name="Van Zeijl A."/>
            <person name="Liu W."/>
            <person name="Santuari L."/>
            <person name="Cao Q."/>
            <person name="Sharma T."/>
            <person name="Shen D."/>
            <person name="Roswanjaya Y."/>
            <person name="Wardhani T."/>
            <person name="Kalhor M.S."/>
            <person name="Jansen J."/>
            <person name="Van den Hoogen J."/>
            <person name="Gungor B."/>
            <person name="Hartog M."/>
            <person name="Hontelez J."/>
            <person name="Verver J."/>
            <person name="Yang W.-C."/>
            <person name="Schijlen E."/>
            <person name="Repin R."/>
            <person name="Schilthuizen M."/>
            <person name="Schranz E."/>
            <person name="Heidstra R."/>
            <person name="Miyata K."/>
            <person name="Fedorova E."/>
            <person name="Kohlen W."/>
            <person name="Bisseling T."/>
            <person name="Smit S."/>
            <person name="Geurts R."/>
        </authorList>
    </citation>
    <scope>NUCLEOTIDE SEQUENCE [LARGE SCALE GENOMIC DNA]</scope>
    <source>
        <strain evidence="3">cv. WU1-14</strain>
    </source>
</reference>
<evidence type="ECO:0000313" key="3">
    <source>
        <dbReference type="Proteomes" id="UP000237105"/>
    </source>
</evidence>
<feature type="compositionally biased region" description="Basic and acidic residues" evidence="1">
    <location>
        <begin position="49"/>
        <end position="59"/>
    </location>
</feature>
<organism evidence="2 3">
    <name type="scientific">Parasponia andersonii</name>
    <name type="common">Sponia andersonii</name>
    <dbReference type="NCBI Taxonomy" id="3476"/>
    <lineage>
        <taxon>Eukaryota</taxon>
        <taxon>Viridiplantae</taxon>
        <taxon>Streptophyta</taxon>
        <taxon>Embryophyta</taxon>
        <taxon>Tracheophyta</taxon>
        <taxon>Spermatophyta</taxon>
        <taxon>Magnoliopsida</taxon>
        <taxon>eudicotyledons</taxon>
        <taxon>Gunneridae</taxon>
        <taxon>Pentapetalae</taxon>
        <taxon>rosids</taxon>
        <taxon>fabids</taxon>
        <taxon>Rosales</taxon>
        <taxon>Cannabaceae</taxon>
        <taxon>Parasponia</taxon>
    </lineage>
</organism>
<feature type="compositionally biased region" description="Polar residues" evidence="1">
    <location>
        <begin position="61"/>
        <end position="74"/>
    </location>
</feature>
<dbReference type="AlphaFoldDB" id="A0A2P5BWS7"/>
<sequence length="89" mass="9674">DFIVEEDGPLSILAFEEEERGRVGQGGKGRRKLCHLSSKILMSGCKAVTKSENDEKREGPTQASNMSTVLSPNTSEDKLLTTILRGSAH</sequence>
<dbReference type="Proteomes" id="UP000237105">
    <property type="component" value="Unassembled WGS sequence"/>
</dbReference>
<comment type="caution">
    <text evidence="2">The sequence shown here is derived from an EMBL/GenBank/DDBJ whole genome shotgun (WGS) entry which is preliminary data.</text>
</comment>
<proteinExistence type="predicted"/>